<dbReference type="EMBL" id="SHMQ01000002">
    <property type="protein sequence ID" value="RZV40277.1"/>
    <property type="molecule type" value="Genomic_DNA"/>
</dbReference>
<accession>A0A520XGE5</accession>
<organism evidence="1 2">
    <name type="scientific">Candidatus Acidulodesulfobacterium acidiphilum</name>
    <dbReference type="NCBI Taxonomy" id="2597224"/>
    <lineage>
        <taxon>Bacteria</taxon>
        <taxon>Deltaproteobacteria</taxon>
        <taxon>Candidatus Acidulodesulfobacterales</taxon>
        <taxon>Candidatus Acidulodesulfobacterium</taxon>
    </lineage>
</organism>
<dbReference type="AlphaFoldDB" id="A0A520XGE5"/>
<evidence type="ECO:0000313" key="1">
    <source>
        <dbReference type="EMBL" id="RZV40277.1"/>
    </source>
</evidence>
<sequence>MKNKKAILKILKEVKSEINFDEPCEKNCLLTLIFMKFLSEQQEKKVAQGFTIESEYLFKNILEKVEESIINFRLLKTEPVKILQTLDNSFITYNFDNKDLVFQLDCYNILGGFYEILRADLEQNIFQEIETRIFNMAKIVNKIEILNLLDDRKVDYKDFLKSLSAVY</sequence>
<comment type="caution">
    <text evidence="1">The sequence shown here is derived from an EMBL/GenBank/DDBJ whole genome shotgun (WGS) entry which is preliminary data.</text>
</comment>
<proteinExistence type="predicted"/>
<protein>
    <submittedName>
        <fullName evidence="1">Uncharacterized protein</fullName>
    </submittedName>
</protein>
<evidence type="ECO:0000313" key="2">
    <source>
        <dbReference type="Proteomes" id="UP000322454"/>
    </source>
</evidence>
<name>A0A520XGE5_9DELT</name>
<gene>
    <name evidence="1" type="ORF">EVJ48_01925</name>
</gene>
<reference evidence="1 2" key="1">
    <citation type="submission" date="2019-01" db="EMBL/GenBank/DDBJ databases">
        <title>Insights into ecological role of a new deltaproteobacterial order Candidatus Sinidesulfobacterales (Sva0485) by metagenomics and metatranscriptomics.</title>
        <authorList>
            <person name="Tan S."/>
            <person name="Liu J."/>
            <person name="Fang Y."/>
            <person name="Hedlund B."/>
            <person name="Lian Z.-H."/>
            <person name="Huang L.-Y."/>
            <person name="Li J.-T."/>
            <person name="Huang L.-N."/>
            <person name="Li W.-J."/>
            <person name="Jiang H.-C."/>
            <person name="Dong H.-L."/>
            <person name="Shu W.-S."/>
        </authorList>
    </citation>
    <scope>NUCLEOTIDE SEQUENCE [LARGE SCALE GENOMIC DNA]</scope>
    <source>
        <strain evidence="1">AP4</strain>
    </source>
</reference>
<dbReference type="Proteomes" id="UP000322454">
    <property type="component" value="Unassembled WGS sequence"/>
</dbReference>